<dbReference type="Proteomes" id="UP000319257">
    <property type="component" value="Unassembled WGS sequence"/>
</dbReference>
<name>A0A507BMA7_9PEZI</name>
<dbReference type="PANTHER" id="PTHR48207">
    <property type="entry name" value="SUCCINATE--HYDROXYMETHYLGLUTARATE COA-TRANSFERASE"/>
    <property type="match status" value="1"/>
</dbReference>
<dbReference type="STRING" id="1093900.A0A507BMA7"/>
<dbReference type="RefSeq" id="XP_030999599.1">
    <property type="nucleotide sequence ID" value="XM_031137238.1"/>
</dbReference>
<dbReference type="Pfam" id="PF02515">
    <property type="entry name" value="CoA_transf_3"/>
    <property type="match status" value="1"/>
</dbReference>
<dbReference type="GO" id="GO:0005739">
    <property type="term" value="C:mitochondrion"/>
    <property type="evidence" value="ECO:0007669"/>
    <property type="project" value="TreeGrafter"/>
</dbReference>
<dbReference type="GeneID" id="41970436"/>
<dbReference type="EMBL" id="SKBQ01000012">
    <property type="protein sequence ID" value="TPX17888.1"/>
    <property type="molecule type" value="Genomic_DNA"/>
</dbReference>
<dbReference type="OrthoDB" id="5863171at2759"/>
<dbReference type="Gene3D" id="3.30.1540.10">
    <property type="entry name" value="formyl-coa transferase, domain 3"/>
    <property type="match status" value="1"/>
</dbReference>
<gene>
    <name evidence="3" type="ORF">E0L32_002989</name>
</gene>
<dbReference type="InParanoid" id="A0A507BMA7"/>
<dbReference type="InterPro" id="IPR044855">
    <property type="entry name" value="CoA-Trfase_III_dom3_sf"/>
</dbReference>
<dbReference type="AlphaFoldDB" id="A0A507BMA7"/>
<protein>
    <submittedName>
        <fullName evidence="3">Uncharacterized protein</fullName>
    </submittedName>
</protein>
<accession>A0A507BMA7</accession>
<dbReference type="PANTHER" id="PTHR48207:SF3">
    <property type="entry name" value="SUCCINATE--HYDROXYMETHYLGLUTARATE COA-TRANSFERASE"/>
    <property type="match status" value="1"/>
</dbReference>
<evidence type="ECO:0000256" key="2">
    <source>
        <dbReference type="ARBA" id="ARBA00022679"/>
    </source>
</evidence>
<evidence type="ECO:0000313" key="3">
    <source>
        <dbReference type="EMBL" id="TPX17888.1"/>
    </source>
</evidence>
<reference evidence="3 4" key="1">
    <citation type="submission" date="2019-06" db="EMBL/GenBank/DDBJ databases">
        <title>Draft genome sequence of the filamentous fungus Phialemoniopsis curvata isolated from diesel fuel.</title>
        <authorList>
            <person name="Varaljay V.A."/>
            <person name="Lyon W.J."/>
            <person name="Crouch A.L."/>
            <person name="Drake C.E."/>
            <person name="Hollomon J.M."/>
            <person name="Nadeau L.J."/>
            <person name="Nunn H.S."/>
            <person name="Stevenson B.S."/>
            <person name="Bojanowski C.L."/>
            <person name="Crookes-Goodson W.J."/>
        </authorList>
    </citation>
    <scope>NUCLEOTIDE SEQUENCE [LARGE SCALE GENOMIC DNA]</scope>
    <source>
        <strain evidence="3 4">D216</strain>
    </source>
</reference>
<dbReference type="Gene3D" id="3.40.50.10540">
    <property type="entry name" value="Crotonobetainyl-coa:carnitine coa-transferase, domain 1"/>
    <property type="match status" value="1"/>
</dbReference>
<dbReference type="InterPro" id="IPR003673">
    <property type="entry name" value="CoA-Trfase_fam_III"/>
</dbReference>
<proteinExistence type="inferred from homology"/>
<evidence type="ECO:0000313" key="4">
    <source>
        <dbReference type="Proteomes" id="UP000319257"/>
    </source>
</evidence>
<dbReference type="InterPro" id="IPR023606">
    <property type="entry name" value="CoA-Trfase_III_dom_1_sf"/>
</dbReference>
<comment type="caution">
    <text evidence="3">The sequence shown here is derived from an EMBL/GenBank/DDBJ whole genome shotgun (WGS) entry which is preliminary data.</text>
</comment>
<evidence type="ECO:0000256" key="1">
    <source>
        <dbReference type="ARBA" id="ARBA00008383"/>
    </source>
</evidence>
<keyword evidence="4" id="KW-1185">Reference proteome</keyword>
<keyword evidence="2" id="KW-0808">Transferase</keyword>
<dbReference type="InterPro" id="IPR050483">
    <property type="entry name" value="CoA-transferase_III_domain"/>
</dbReference>
<dbReference type="GO" id="GO:0047369">
    <property type="term" value="F:succinate-hydroxymethylglutarate CoA-transferase activity"/>
    <property type="evidence" value="ECO:0007669"/>
    <property type="project" value="TreeGrafter"/>
</dbReference>
<comment type="similarity">
    <text evidence="1">Belongs to the CoA-transferase III family.</text>
</comment>
<dbReference type="SUPFAM" id="SSF89796">
    <property type="entry name" value="CoA-transferase family III (CaiB/BaiF)"/>
    <property type="match status" value="1"/>
</dbReference>
<sequence length="324" mass="35342">MKKTRGKEIVRELAKKADVLVENFRPGTMDRLGLGYDSLKEVNPRLIYASISGYGPSGPYGKRAGYDPIAAAEAGLLHVTGERTGPPVRTGIGMVDMSTGLYLHGAILAALYARDRGGKGQRVEASLFETQISMLTNVGLGWLNLGVEAQRWGCQHPSISPYDAFQTKDNYLVCGANNDAQFATFCEVLGLEELIMDERFVTNALRVEHREALHSIVSAVLKQKTTDEWTSLFEKTTLAFAPINNMERAFAHPQTAARAMVAEMQTPTAESGKIRVIGPAVKFSETKTSLRTSPPMLGQHTTEVLSTLGINADEVEELRQTGVV</sequence>
<organism evidence="3 4">
    <name type="scientific">Thyridium curvatum</name>
    <dbReference type="NCBI Taxonomy" id="1093900"/>
    <lineage>
        <taxon>Eukaryota</taxon>
        <taxon>Fungi</taxon>
        <taxon>Dikarya</taxon>
        <taxon>Ascomycota</taxon>
        <taxon>Pezizomycotina</taxon>
        <taxon>Sordariomycetes</taxon>
        <taxon>Sordariomycetidae</taxon>
        <taxon>Thyridiales</taxon>
        <taxon>Thyridiaceae</taxon>
        <taxon>Thyridium</taxon>
    </lineage>
</organism>